<feature type="domain" description="CCHC-type" evidence="3">
    <location>
        <begin position="32"/>
        <end position="47"/>
    </location>
</feature>
<dbReference type="InterPro" id="IPR042246">
    <property type="entry name" value="ZCCHC9"/>
</dbReference>
<dbReference type="STRING" id="945553.A0A0D2LJ00"/>
<feature type="domain" description="CCHC-type" evidence="3">
    <location>
        <begin position="92"/>
        <end position="107"/>
    </location>
</feature>
<dbReference type="PROSITE" id="PS50158">
    <property type="entry name" value="ZF_CCHC"/>
    <property type="match status" value="2"/>
</dbReference>
<dbReference type="PANTHER" id="PTHR46242">
    <property type="entry name" value="ZINC FINGER CCHC DOMAIN-CONTAINING PROTEIN 9 ZCCHC9"/>
    <property type="match status" value="1"/>
</dbReference>
<dbReference type="AlphaFoldDB" id="A0A0D2LJ00"/>
<accession>A0A0D2LJ00</accession>
<dbReference type="PANTHER" id="PTHR46242:SF1">
    <property type="entry name" value="ZINC FINGER CCHC DOMAIN-CONTAINING PROTEIN 9"/>
    <property type="match status" value="1"/>
</dbReference>
<evidence type="ECO:0000313" key="4">
    <source>
        <dbReference type="EMBL" id="KJA27607.1"/>
    </source>
</evidence>
<dbReference type="Proteomes" id="UP000054270">
    <property type="component" value="Unassembled WGS sequence"/>
</dbReference>
<keyword evidence="1" id="KW-0507">mRNA processing</keyword>
<proteinExistence type="predicted"/>
<evidence type="ECO:0000256" key="2">
    <source>
        <dbReference type="PROSITE-ProRule" id="PRU00047"/>
    </source>
</evidence>
<name>A0A0D2LJ00_HYPSF</name>
<evidence type="ECO:0000259" key="3">
    <source>
        <dbReference type="PROSITE" id="PS50158"/>
    </source>
</evidence>
<dbReference type="OrthoDB" id="3863715at2759"/>
<keyword evidence="2" id="KW-0479">Metal-binding</keyword>
<keyword evidence="2" id="KW-0862">Zinc</keyword>
<organism evidence="4 5">
    <name type="scientific">Hypholoma sublateritium (strain FD-334 SS-4)</name>
    <dbReference type="NCBI Taxonomy" id="945553"/>
    <lineage>
        <taxon>Eukaryota</taxon>
        <taxon>Fungi</taxon>
        <taxon>Dikarya</taxon>
        <taxon>Basidiomycota</taxon>
        <taxon>Agaricomycotina</taxon>
        <taxon>Agaricomycetes</taxon>
        <taxon>Agaricomycetidae</taxon>
        <taxon>Agaricales</taxon>
        <taxon>Agaricineae</taxon>
        <taxon>Strophariaceae</taxon>
        <taxon>Hypholoma</taxon>
    </lineage>
</organism>
<dbReference type="GO" id="GO:0006397">
    <property type="term" value="P:mRNA processing"/>
    <property type="evidence" value="ECO:0007669"/>
    <property type="project" value="UniProtKB-KW"/>
</dbReference>
<protein>
    <recommendedName>
        <fullName evidence="3">CCHC-type domain-containing protein</fullName>
    </recommendedName>
</protein>
<dbReference type="Pfam" id="PF00098">
    <property type="entry name" value="zf-CCHC"/>
    <property type="match status" value="1"/>
</dbReference>
<keyword evidence="2" id="KW-0863">Zinc-finger</keyword>
<dbReference type="GO" id="GO:0008270">
    <property type="term" value="F:zinc ion binding"/>
    <property type="evidence" value="ECO:0007669"/>
    <property type="project" value="UniProtKB-KW"/>
</dbReference>
<dbReference type="InterPro" id="IPR036875">
    <property type="entry name" value="Znf_CCHC_sf"/>
</dbReference>
<reference evidence="5" key="1">
    <citation type="submission" date="2014-04" db="EMBL/GenBank/DDBJ databases">
        <title>Evolutionary Origins and Diversification of the Mycorrhizal Mutualists.</title>
        <authorList>
            <consortium name="DOE Joint Genome Institute"/>
            <consortium name="Mycorrhizal Genomics Consortium"/>
            <person name="Kohler A."/>
            <person name="Kuo A."/>
            <person name="Nagy L.G."/>
            <person name="Floudas D."/>
            <person name="Copeland A."/>
            <person name="Barry K.W."/>
            <person name="Cichocki N."/>
            <person name="Veneault-Fourrey C."/>
            <person name="LaButti K."/>
            <person name="Lindquist E.A."/>
            <person name="Lipzen A."/>
            <person name="Lundell T."/>
            <person name="Morin E."/>
            <person name="Murat C."/>
            <person name="Riley R."/>
            <person name="Ohm R."/>
            <person name="Sun H."/>
            <person name="Tunlid A."/>
            <person name="Henrissat B."/>
            <person name="Grigoriev I.V."/>
            <person name="Hibbett D.S."/>
            <person name="Martin F."/>
        </authorList>
    </citation>
    <scope>NUCLEOTIDE SEQUENCE [LARGE SCALE GENOMIC DNA]</scope>
    <source>
        <strain evidence="5">FD-334 SS-4</strain>
    </source>
</reference>
<dbReference type="GO" id="GO:0005730">
    <property type="term" value="C:nucleolus"/>
    <property type="evidence" value="ECO:0007669"/>
    <property type="project" value="TreeGrafter"/>
</dbReference>
<dbReference type="Gene3D" id="4.10.60.10">
    <property type="entry name" value="Zinc finger, CCHC-type"/>
    <property type="match status" value="2"/>
</dbReference>
<evidence type="ECO:0000256" key="1">
    <source>
        <dbReference type="ARBA" id="ARBA00022664"/>
    </source>
</evidence>
<gene>
    <name evidence="4" type="ORF">HYPSUDRAFT_130660</name>
</gene>
<dbReference type="OMA" id="VSICFRC"/>
<dbReference type="InterPro" id="IPR001878">
    <property type="entry name" value="Znf_CCHC"/>
</dbReference>
<dbReference type="SUPFAM" id="SSF57756">
    <property type="entry name" value="Retrovirus zinc finger-like domains"/>
    <property type="match status" value="2"/>
</dbReference>
<sequence>MPPLLIHYFSVVAATETRRLKRISQKHVQTTCFACREKGHAAKDCPKSRGTEGAEKGAPSVGICYRCNSQKHTLSRCKKPVDPANPLPYASCFVCNGKGHLASGCPENKAKGVYPNGGCCKLCGDKTHLAKDCRVREQVTDPTTVLGTGRNAGADEDDFHMFKRNTTAIERDEKHDAKLKEMLDIRTGALSGSIKPTGIVPQPKKNIVVFK</sequence>
<keyword evidence="5" id="KW-1185">Reference proteome</keyword>
<dbReference type="SMART" id="SM00343">
    <property type="entry name" value="ZnF_C2HC"/>
    <property type="match status" value="4"/>
</dbReference>
<evidence type="ECO:0000313" key="5">
    <source>
        <dbReference type="Proteomes" id="UP000054270"/>
    </source>
</evidence>
<dbReference type="GO" id="GO:0003676">
    <property type="term" value="F:nucleic acid binding"/>
    <property type="evidence" value="ECO:0007669"/>
    <property type="project" value="InterPro"/>
</dbReference>
<dbReference type="EMBL" id="KN817523">
    <property type="protein sequence ID" value="KJA27607.1"/>
    <property type="molecule type" value="Genomic_DNA"/>
</dbReference>